<proteinExistence type="predicted"/>
<dbReference type="SMART" id="SM00345">
    <property type="entry name" value="HTH_GNTR"/>
    <property type="match status" value="1"/>
</dbReference>
<dbReference type="EMBL" id="JAFBDZ010000002">
    <property type="protein sequence ID" value="MBM7585904.1"/>
    <property type="molecule type" value="Genomic_DNA"/>
</dbReference>
<dbReference type="PROSITE" id="PS50949">
    <property type="entry name" value="HTH_GNTR"/>
    <property type="match status" value="1"/>
</dbReference>
<dbReference type="InterPro" id="IPR000524">
    <property type="entry name" value="Tscrpt_reg_HTH_GntR"/>
</dbReference>
<name>A0ABS2NDS7_9BACI</name>
<dbReference type="PANTHER" id="PTHR43537">
    <property type="entry name" value="TRANSCRIPTIONAL REGULATOR, GNTR FAMILY"/>
    <property type="match status" value="1"/>
</dbReference>
<keyword evidence="3" id="KW-0804">Transcription</keyword>
<feature type="domain" description="HTH gntR-type" evidence="4">
    <location>
        <begin position="7"/>
        <end position="75"/>
    </location>
</feature>
<evidence type="ECO:0000256" key="2">
    <source>
        <dbReference type="ARBA" id="ARBA00023125"/>
    </source>
</evidence>
<dbReference type="GO" id="GO:0003677">
    <property type="term" value="F:DNA binding"/>
    <property type="evidence" value="ECO:0007669"/>
    <property type="project" value="UniProtKB-KW"/>
</dbReference>
<gene>
    <name evidence="5" type="ORF">JOC86_002446</name>
</gene>
<reference evidence="5 6" key="1">
    <citation type="submission" date="2021-01" db="EMBL/GenBank/DDBJ databases">
        <title>Genomic Encyclopedia of Type Strains, Phase IV (KMG-IV): sequencing the most valuable type-strain genomes for metagenomic binning, comparative biology and taxonomic classification.</title>
        <authorList>
            <person name="Goeker M."/>
        </authorList>
    </citation>
    <scope>NUCLEOTIDE SEQUENCE [LARGE SCALE GENOMIC DNA]</scope>
    <source>
        <strain evidence="5 6">DSM 24834</strain>
    </source>
</reference>
<dbReference type="PANTHER" id="PTHR43537:SF5">
    <property type="entry name" value="UXU OPERON TRANSCRIPTIONAL REGULATOR"/>
    <property type="match status" value="1"/>
</dbReference>
<accession>A0ABS2NDS7</accession>
<protein>
    <submittedName>
        <fullName evidence="5">DNA-binding FadR family transcriptional regulator</fullName>
    </submittedName>
</protein>
<keyword evidence="6" id="KW-1185">Reference proteome</keyword>
<comment type="caution">
    <text evidence="5">The sequence shown here is derived from an EMBL/GenBank/DDBJ whole genome shotgun (WGS) entry which is preliminary data.</text>
</comment>
<dbReference type="CDD" id="cd07377">
    <property type="entry name" value="WHTH_GntR"/>
    <property type="match status" value="1"/>
</dbReference>
<sequence>MGIPPKTTLAQIVSDRIRNYIIDNNLKPGDKLPSEKDLTEALSVSRTVVRESLKSLQAMGMIRIKAGEGIYVDDSTLKSVHNLLDYHWKTNGIQMKELFETRKVLELGAIKLAVENNDFEQIEEMDKWNQLYLEKINQNENPRAADIGFHRALFKATGNSTFYQLNEFTLEYFNKSFLGAINDSEKLIGSFEEHKEVIDWIKAKNVENAQKVMLRHFEPIQKFLDRYEDLKGANYETDREN</sequence>
<dbReference type="Pfam" id="PF07729">
    <property type="entry name" value="FCD"/>
    <property type="match status" value="1"/>
</dbReference>
<dbReference type="InterPro" id="IPR036390">
    <property type="entry name" value="WH_DNA-bd_sf"/>
</dbReference>
<organism evidence="5 6">
    <name type="scientific">Rossellomorea pakistanensis</name>
    <dbReference type="NCBI Taxonomy" id="992288"/>
    <lineage>
        <taxon>Bacteria</taxon>
        <taxon>Bacillati</taxon>
        <taxon>Bacillota</taxon>
        <taxon>Bacilli</taxon>
        <taxon>Bacillales</taxon>
        <taxon>Bacillaceae</taxon>
        <taxon>Rossellomorea</taxon>
    </lineage>
</organism>
<dbReference type="InterPro" id="IPR008920">
    <property type="entry name" value="TF_FadR/GntR_C"/>
</dbReference>
<dbReference type="InterPro" id="IPR036388">
    <property type="entry name" value="WH-like_DNA-bd_sf"/>
</dbReference>
<dbReference type="Pfam" id="PF00392">
    <property type="entry name" value="GntR"/>
    <property type="match status" value="1"/>
</dbReference>
<dbReference type="InterPro" id="IPR011711">
    <property type="entry name" value="GntR_C"/>
</dbReference>
<evidence type="ECO:0000313" key="6">
    <source>
        <dbReference type="Proteomes" id="UP001646157"/>
    </source>
</evidence>
<evidence type="ECO:0000313" key="5">
    <source>
        <dbReference type="EMBL" id="MBM7585904.1"/>
    </source>
</evidence>
<dbReference type="Gene3D" id="1.10.10.10">
    <property type="entry name" value="Winged helix-like DNA-binding domain superfamily/Winged helix DNA-binding domain"/>
    <property type="match status" value="1"/>
</dbReference>
<dbReference type="PRINTS" id="PR00035">
    <property type="entry name" value="HTHGNTR"/>
</dbReference>
<keyword evidence="1" id="KW-0805">Transcription regulation</keyword>
<dbReference type="SMART" id="SM00895">
    <property type="entry name" value="FCD"/>
    <property type="match status" value="1"/>
</dbReference>
<dbReference type="SUPFAM" id="SSF46785">
    <property type="entry name" value="Winged helix' DNA-binding domain"/>
    <property type="match status" value="1"/>
</dbReference>
<dbReference type="Gene3D" id="1.20.120.530">
    <property type="entry name" value="GntR ligand-binding domain-like"/>
    <property type="match status" value="1"/>
</dbReference>
<dbReference type="SUPFAM" id="SSF48008">
    <property type="entry name" value="GntR ligand-binding domain-like"/>
    <property type="match status" value="1"/>
</dbReference>
<evidence type="ECO:0000256" key="3">
    <source>
        <dbReference type="ARBA" id="ARBA00023163"/>
    </source>
</evidence>
<evidence type="ECO:0000256" key="1">
    <source>
        <dbReference type="ARBA" id="ARBA00023015"/>
    </source>
</evidence>
<keyword evidence="2 5" id="KW-0238">DNA-binding</keyword>
<evidence type="ECO:0000259" key="4">
    <source>
        <dbReference type="PROSITE" id="PS50949"/>
    </source>
</evidence>
<dbReference type="Proteomes" id="UP001646157">
    <property type="component" value="Unassembled WGS sequence"/>
</dbReference>